<reference evidence="2" key="1">
    <citation type="submission" date="2010-08" db="EMBL/GenBank/DDBJ databases">
        <authorList>
            <consortium name="Caenorhabditis japonica Sequencing Consortium"/>
            <person name="Wilson R.K."/>
        </authorList>
    </citation>
    <scope>NUCLEOTIDE SEQUENCE [LARGE SCALE GENOMIC DNA]</scope>
    <source>
        <strain evidence="2">DF5081</strain>
    </source>
</reference>
<keyword evidence="2" id="KW-1185">Reference proteome</keyword>
<name>A0A8R1IN64_CAEJA</name>
<proteinExistence type="predicted"/>
<evidence type="ECO:0000313" key="2">
    <source>
        <dbReference type="Proteomes" id="UP000005237"/>
    </source>
</evidence>
<reference evidence="1" key="2">
    <citation type="submission" date="2022-06" db="UniProtKB">
        <authorList>
            <consortium name="EnsemblMetazoa"/>
        </authorList>
    </citation>
    <scope>IDENTIFICATION</scope>
    <source>
        <strain evidence="1">DF5081</strain>
    </source>
</reference>
<organism evidence="1 2">
    <name type="scientific">Caenorhabditis japonica</name>
    <dbReference type="NCBI Taxonomy" id="281687"/>
    <lineage>
        <taxon>Eukaryota</taxon>
        <taxon>Metazoa</taxon>
        <taxon>Ecdysozoa</taxon>
        <taxon>Nematoda</taxon>
        <taxon>Chromadorea</taxon>
        <taxon>Rhabditida</taxon>
        <taxon>Rhabditina</taxon>
        <taxon>Rhabditomorpha</taxon>
        <taxon>Rhabditoidea</taxon>
        <taxon>Rhabditidae</taxon>
        <taxon>Peloderinae</taxon>
        <taxon>Caenorhabditis</taxon>
    </lineage>
</organism>
<protein>
    <submittedName>
        <fullName evidence="1">Uncharacterized protein</fullName>
    </submittedName>
</protein>
<dbReference type="EnsemblMetazoa" id="CJA33705.1">
    <property type="protein sequence ID" value="CJA33705.1"/>
    <property type="gene ID" value="WBGene00209552"/>
</dbReference>
<sequence length="68" mass="8054">MIRSPTTPRTRAAFKKRPCTCKLVTVRDDCRQDKKKNKWISSDEEETDTDKNLIPTTMKQKQQMILNR</sequence>
<dbReference type="AlphaFoldDB" id="A0A8R1IN64"/>
<evidence type="ECO:0000313" key="1">
    <source>
        <dbReference type="EnsemblMetazoa" id="CJA33705.1"/>
    </source>
</evidence>
<accession>A0A8R1IN64</accession>
<dbReference type="Proteomes" id="UP000005237">
    <property type="component" value="Unassembled WGS sequence"/>
</dbReference>